<sequence>MCDLMKLATPANVNLVEIFPMMSMPHTENGHGEVNASNFESTLEMNLKSLVHVAFSVEEAIARGLWIDTTPFPDSKWKKLVGSSSRFGEHEATTPHPRVTTHPPPRPYAQRPARQFTPLGMTLTRAFEKLKDVGLIVPLAPRPLPFPIPPHFRSHKHCSFHQTQDMQQIIVRHSDMPYRI</sequence>
<proteinExistence type="predicted"/>
<feature type="region of interest" description="Disordered" evidence="1">
    <location>
        <begin position="86"/>
        <end position="112"/>
    </location>
</feature>
<evidence type="ECO:0000313" key="3">
    <source>
        <dbReference type="Proteomes" id="UP000288805"/>
    </source>
</evidence>
<accession>A0A438CCF8</accession>
<name>A0A438CCF8_VITVI</name>
<protein>
    <submittedName>
        <fullName evidence="2">Uncharacterized protein</fullName>
    </submittedName>
</protein>
<comment type="caution">
    <text evidence="2">The sequence shown here is derived from an EMBL/GenBank/DDBJ whole genome shotgun (WGS) entry which is preliminary data.</text>
</comment>
<gene>
    <name evidence="2" type="ORF">CK203_110828</name>
</gene>
<dbReference type="AlphaFoldDB" id="A0A438CCF8"/>
<evidence type="ECO:0000313" key="2">
    <source>
        <dbReference type="EMBL" id="RVW20859.1"/>
    </source>
</evidence>
<organism evidence="2 3">
    <name type="scientific">Vitis vinifera</name>
    <name type="common">Grape</name>
    <dbReference type="NCBI Taxonomy" id="29760"/>
    <lineage>
        <taxon>Eukaryota</taxon>
        <taxon>Viridiplantae</taxon>
        <taxon>Streptophyta</taxon>
        <taxon>Embryophyta</taxon>
        <taxon>Tracheophyta</taxon>
        <taxon>Spermatophyta</taxon>
        <taxon>Magnoliopsida</taxon>
        <taxon>eudicotyledons</taxon>
        <taxon>Gunneridae</taxon>
        <taxon>Pentapetalae</taxon>
        <taxon>rosids</taxon>
        <taxon>Vitales</taxon>
        <taxon>Vitaceae</taxon>
        <taxon>Viteae</taxon>
        <taxon>Vitis</taxon>
    </lineage>
</organism>
<dbReference type="Proteomes" id="UP000288805">
    <property type="component" value="Unassembled WGS sequence"/>
</dbReference>
<dbReference type="EMBL" id="QGNW01002332">
    <property type="protein sequence ID" value="RVW20859.1"/>
    <property type="molecule type" value="Genomic_DNA"/>
</dbReference>
<reference evidence="2 3" key="1">
    <citation type="journal article" date="2018" name="PLoS Genet.">
        <title>Population sequencing reveals clonal diversity and ancestral inbreeding in the grapevine cultivar Chardonnay.</title>
        <authorList>
            <person name="Roach M.J."/>
            <person name="Johnson D.L."/>
            <person name="Bohlmann J."/>
            <person name="van Vuuren H.J."/>
            <person name="Jones S.J."/>
            <person name="Pretorius I.S."/>
            <person name="Schmidt S.A."/>
            <person name="Borneman A.R."/>
        </authorList>
    </citation>
    <scope>NUCLEOTIDE SEQUENCE [LARGE SCALE GENOMIC DNA]</scope>
    <source>
        <strain evidence="3">cv. Chardonnay</strain>
        <tissue evidence="2">Leaf</tissue>
    </source>
</reference>
<evidence type="ECO:0000256" key="1">
    <source>
        <dbReference type="SAM" id="MobiDB-lite"/>
    </source>
</evidence>